<keyword evidence="2" id="KW-0472">Membrane</keyword>
<keyword evidence="2" id="KW-0812">Transmembrane</keyword>
<proteinExistence type="predicted"/>
<keyword evidence="4" id="KW-1185">Reference proteome</keyword>
<feature type="coiled-coil region" evidence="1">
    <location>
        <begin position="50"/>
        <end position="91"/>
    </location>
</feature>
<evidence type="ECO:0000256" key="1">
    <source>
        <dbReference type="SAM" id="Coils"/>
    </source>
</evidence>
<reference evidence="3 4" key="1">
    <citation type="submission" date="2016-10" db="EMBL/GenBank/DDBJ databases">
        <authorList>
            <person name="de Groot N.N."/>
        </authorList>
    </citation>
    <scope>NUCLEOTIDE SEQUENCE [LARGE SCALE GENOMIC DNA]</scope>
    <source>
        <strain evidence="3 4">ATCC 43154</strain>
    </source>
</reference>
<protein>
    <submittedName>
        <fullName evidence="3">Uncharacterized protein</fullName>
    </submittedName>
</protein>
<keyword evidence="1" id="KW-0175">Coiled coil</keyword>
<feature type="transmembrane region" description="Helical" evidence="2">
    <location>
        <begin position="6"/>
        <end position="27"/>
    </location>
</feature>
<gene>
    <name evidence="3" type="ORF">SAMN02982985_05847</name>
</gene>
<dbReference type="STRING" id="758825.SAMN02982985_05847"/>
<dbReference type="RefSeq" id="WP_093357063.1">
    <property type="nucleotide sequence ID" value="NZ_FOTW01000054.1"/>
</dbReference>
<accession>A0A1I4UWX1</accession>
<dbReference type="Proteomes" id="UP000199470">
    <property type="component" value="Unassembled WGS sequence"/>
</dbReference>
<keyword evidence="2" id="KW-1133">Transmembrane helix</keyword>
<name>A0A1I4UWX1_9BURK</name>
<dbReference type="SMR" id="A0A1I4UWX1"/>
<dbReference type="OrthoDB" id="9944229at2"/>
<sequence>MDIAALLASAGPQAGVGGVLVVLLVWVMRAAATDRGDYRTALADAEKRHAVELERINTTHDDEVAELRDQLAELRARVDQLATQLDDERRRRWAAEDAAAKALRGDS</sequence>
<evidence type="ECO:0000256" key="2">
    <source>
        <dbReference type="SAM" id="Phobius"/>
    </source>
</evidence>
<organism evidence="3 4">
    <name type="scientific">Rugamonas rubra</name>
    <dbReference type="NCBI Taxonomy" id="758825"/>
    <lineage>
        <taxon>Bacteria</taxon>
        <taxon>Pseudomonadati</taxon>
        <taxon>Pseudomonadota</taxon>
        <taxon>Betaproteobacteria</taxon>
        <taxon>Burkholderiales</taxon>
        <taxon>Oxalobacteraceae</taxon>
        <taxon>Telluria group</taxon>
        <taxon>Rugamonas</taxon>
    </lineage>
</organism>
<evidence type="ECO:0000313" key="3">
    <source>
        <dbReference type="EMBL" id="SFM93462.1"/>
    </source>
</evidence>
<dbReference type="EMBL" id="FOTW01000054">
    <property type="protein sequence ID" value="SFM93462.1"/>
    <property type="molecule type" value="Genomic_DNA"/>
</dbReference>
<evidence type="ECO:0000313" key="4">
    <source>
        <dbReference type="Proteomes" id="UP000199470"/>
    </source>
</evidence>
<dbReference type="AlphaFoldDB" id="A0A1I4UWX1"/>